<dbReference type="Pfam" id="PF07696">
    <property type="entry name" value="7TMR-DISMED2"/>
    <property type="match status" value="1"/>
</dbReference>
<dbReference type="PRINTS" id="PR00344">
    <property type="entry name" value="BCTRLSENSOR"/>
</dbReference>
<evidence type="ECO:0000256" key="7">
    <source>
        <dbReference type="SAM" id="Phobius"/>
    </source>
</evidence>
<dbReference type="EC" id="2.7.13.3" evidence="2"/>
<evidence type="ECO:0000259" key="9">
    <source>
        <dbReference type="PROSITE" id="PS50109"/>
    </source>
</evidence>
<evidence type="ECO:0000256" key="6">
    <source>
        <dbReference type="PROSITE-ProRule" id="PRU00169"/>
    </source>
</evidence>
<dbReference type="InterPro" id="IPR003661">
    <property type="entry name" value="HisK_dim/P_dom"/>
</dbReference>
<accession>A0ABY2DAM2</accession>
<proteinExistence type="predicted"/>
<feature type="signal peptide" evidence="8">
    <location>
        <begin position="1"/>
        <end position="32"/>
    </location>
</feature>
<dbReference type="Proteomes" id="UP000294823">
    <property type="component" value="Unassembled WGS sequence"/>
</dbReference>
<evidence type="ECO:0000313" key="11">
    <source>
        <dbReference type="EMBL" id="TDB04979.1"/>
    </source>
</evidence>
<dbReference type="Pfam" id="PF00072">
    <property type="entry name" value="Response_reg"/>
    <property type="match status" value="1"/>
</dbReference>
<reference evidence="11 12" key="1">
    <citation type="submission" date="2019-03" db="EMBL/GenBank/DDBJ databases">
        <title>Halomonas marinisediminis sp. nov., a moderately halophilic bacterium isolated from the Bohai Gulf.</title>
        <authorList>
            <person name="Ji X."/>
        </authorList>
    </citation>
    <scope>NUCLEOTIDE SEQUENCE [LARGE SCALE GENOMIC DNA]</scope>
    <source>
        <strain evidence="11 12">204</strain>
    </source>
</reference>
<keyword evidence="3 6" id="KW-0597">Phosphoprotein</keyword>
<keyword evidence="4" id="KW-0808">Transferase</keyword>
<gene>
    <name evidence="11" type="ORF">E0702_01855</name>
</gene>
<dbReference type="SUPFAM" id="SSF55874">
    <property type="entry name" value="ATPase domain of HSP90 chaperone/DNA topoisomerase II/histidine kinase"/>
    <property type="match status" value="1"/>
</dbReference>
<dbReference type="PROSITE" id="PS50110">
    <property type="entry name" value="RESPONSE_REGULATORY"/>
    <property type="match status" value="1"/>
</dbReference>
<dbReference type="SMART" id="SM00448">
    <property type="entry name" value="REC"/>
    <property type="match status" value="1"/>
</dbReference>
<keyword evidence="7" id="KW-0472">Membrane</keyword>
<dbReference type="SUPFAM" id="SSF52172">
    <property type="entry name" value="CheY-like"/>
    <property type="match status" value="1"/>
</dbReference>
<dbReference type="CDD" id="cd00156">
    <property type="entry name" value="REC"/>
    <property type="match status" value="1"/>
</dbReference>
<keyword evidence="7" id="KW-0812">Transmembrane</keyword>
<evidence type="ECO:0000256" key="5">
    <source>
        <dbReference type="ARBA" id="ARBA00022777"/>
    </source>
</evidence>
<keyword evidence="12" id="KW-1185">Reference proteome</keyword>
<evidence type="ECO:0000313" key="12">
    <source>
        <dbReference type="Proteomes" id="UP000294823"/>
    </source>
</evidence>
<feature type="transmembrane region" description="Helical" evidence="7">
    <location>
        <begin position="340"/>
        <end position="360"/>
    </location>
</feature>
<dbReference type="InterPro" id="IPR003594">
    <property type="entry name" value="HATPase_dom"/>
</dbReference>
<dbReference type="Pfam" id="PF00512">
    <property type="entry name" value="HisKA"/>
    <property type="match status" value="1"/>
</dbReference>
<organism evidence="11 12">
    <name type="scientific">Halomonas marinisediminis</name>
    <dbReference type="NCBI Taxonomy" id="2546095"/>
    <lineage>
        <taxon>Bacteria</taxon>
        <taxon>Pseudomonadati</taxon>
        <taxon>Pseudomonadota</taxon>
        <taxon>Gammaproteobacteria</taxon>
        <taxon>Oceanospirillales</taxon>
        <taxon>Halomonadaceae</taxon>
        <taxon>Halomonas</taxon>
    </lineage>
</organism>
<feature type="transmembrane region" description="Helical" evidence="7">
    <location>
        <begin position="315"/>
        <end position="334"/>
    </location>
</feature>
<dbReference type="SMART" id="SM00387">
    <property type="entry name" value="HATPase_c"/>
    <property type="match status" value="1"/>
</dbReference>
<dbReference type="InterPro" id="IPR004358">
    <property type="entry name" value="Sig_transdc_His_kin-like_C"/>
</dbReference>
<dbReference type="SMART" id="SM00388">
    <property type="entry name" value="HisKA"/>
    <property type="match status" value="1"/>
</dbReference>
<name>A0ABY2DAM2_9GAMM</name>
<dbReference type="InterPro" id="IPR005467">
    <property type="entry name" value="His_kinase_dom"/>
</dbReference>
<dbReference type="InterPro" id="IPR036097">
    <property type="entry name" value="HisK_dim/P_sf"/>
</dbReference>
<evidence type="ECO:0000256" key="1">
    <source>
        <dbReference type="ARBA" id="ARBA00000085"/>
    </source>
</evidence>
<dbReference type="InterPro" id="IPR001789">
    <property type="entry name" value="Sig_transdc_resp-reg_receiver"/>
</dbReference>
<comment type="caution">
    <text evidence="11">The sequence shown here is derived from an EMBL/GenBank/DDBJ whole genome shotgun (WGS) entry which is preliminary data.</text>
</comment>
<feature type="chain" id="PRO_5047153670" description="histidine kinase" evidence="8">
    <location>
        <begin position="33"/>
        <end position="916"/>
    </location>
</feature>
<feature type="domain" description="Histidine kinase" evidence="9">
    <location>
        <begin position="474"/>
        <end position="690"/>
    </location>
</feature>
<feature type="transmembrane region" description="Helical" evidence="7">
    <location>
        <begin position="283"/>
        <end position="303"/>
    </location>
</feature>
<dbReference type="PANTHER" id="PTHR43047">
    <property type="entry name" value="TWO-COMPONENT HISTIDINE PROTEIN KINASE"/>
    <property type="match status" value="1"/>
</dbReference>
<dbReference type="EMBL" id="SLTR01000002">
    <property type="protein sequence ID" value="TDB04979.1"/>
    <property type="molecule type" value="Genomic_DNA"/>
</dbReference>
<dbReference type="Gene3D" id="3.40.50.2300">
    <property type="match status" value="1"/>
</dbReference>
<feature type="modified residue" description="4-aspartylphosphate" evidence="6">
    <location>
        <position position="768"/>
    </location>
</feature>
<dbReference type="InterPro" id="IPR011006">
    <property type="entry name" value="CheY-like_superfamily"/>
</dbReference>
<dbReference type="Gene3D" id="1.10.287.130">
    <property type="match status" value="1"/>
</dbReference>
<protein>
    <recommendedName>
        <fullName evidence="2">histidine kinase</fullName>
        <ecNumber evidence="2">2.7.13.3</ecNumber>
    </recommendedName>
</protein>
<evidence type="ECO:0000256" key="3">
    <source>
        <dbReference type="ARBA" id="ARBA00022553"/>
    </source>
</evidence>
<dbReference type="PANTHER" id="PTHR43047:SF72">
    <property type="entry name" value="OSMOSENSING HISTIDINE PROTEIN KINASE SLN1"/>
    <property type="match status" value="1"/>
</dbReference>
<feature type="transmembrane region" description="Helical" evidence="7">
    <location>
        <begin position="247"/>
        <end position="263"/>
    </location>
</feature>
<comment type="catalytic activity">
    <reaction evidence="1">
        <text>ATP + protein L-histidine = ADP + protein N-phospho-L-histidine.</text>
        <dbReference type="EC" id="2.7.13.3"/>
    </reaction>
</comment>
<keyword evidence="8" id="KW-0732">Signal</keyword>
<evidence type="ECO:0000256" key="4">
    <source>
        <dbReference type="ARBA" id="ARBA00022679"/>
    </source>
</evidence>
<dbReference type="PROSITE" id="PS50109">
    <property type="entry name" value="HIS_KIN"/>
    <property type="match status" value="1"/>
</dbReference>
<dbReference type="CDD" id="cd00082">
    <property type="entry name" value="HisKA"/>
    <property type="match status" value="1"/>
</dbReference>
<dbReference type="InterPro" id="IPR011622">
    <property type="entry name" value="7TMR_DISM_rcpt_extracell_dom2"/>
</dbReference>
<keyword evidence="7" id="KW-1133">Transmembrane helix</keyword>
<dbReference type="SUPFAM" id="SSF47384">
    <property type="entry name" value="Homodimeric domain of signal transducing histidine kinase"/>
    <property type="match status" value="1"/>
</dbReference>
<dbReference type="Gene3D" id="2.60.40.2380">
    <property type="match status" value="1"/>
</dbReference>
<feature type="transmembrane region" description="Helical" evidence="7">
    <location>
        <begin position="222"/>
        <end position="240"/>
    </location>
</feature>
<evidence type="ECO:0000259" key="10">
    <source>
        <dbReference type="PROSITE" id="PS50110"/>
    </source>
</evidence>
<dbReference type="InterPro" id="IPR036890">
    <property type="entry name" value="HATPase_C_sf"/>
</dbReference>
<evidence type="ECO:0000256" key="2">
    <source>
        <dbReference type="ARBA" id="ARBA00012438"/>
    </source>
</evidence>
<feature type="transmembrane region" description="Helical" evidence="7">
    <location>
        <begin position="367"/>
        <end position="389"/>
    </location>
</feature>
<dbReference type="Pfam" id="PF02518">
    <property type="entry name" value="HATPase_c"/>
    <property type="match status" value="1"/>
</dbReference>
<sequence length="916" mass="101853">MRMPSCSRVFGCCISLILITLMALVCLPVAHAESGGSVEEVKLVEQVEPVGNSDEKSDVIDLSAVSFDKNLVFDMQGFHVSGEGHASLNKALREGRWQLVSENPGILEKPRQYSTLWLKVRLENSSDEHVVRWLDLTPWRLNQVNAWLVEPVSLDIRNEMTTGLKIPIDKRVVDSNKAIIPVSISPGESLLLVARIFSDSRPFLEIRSWEPVAFSMSEMAEWQFHSMLLAAVMTLLAVLLVTLDFRYALLGAWLLVIFIFESEKEGYISQVLVSSLFDYSANLRFSTWILTEAVFLVTSVYILGINKQRPWRFTLPVLLMVSAVFSGLTFFLGGDVIRNIGNAIDLSFSLVWLMMIPAALRVDRQWQYALLGTLSLWWLASNFVLIGYITNLYYTASFVEMKIFSGITIVLSLLLIYSRQKRGHELNLEKKLRESERNQREKLEALVVRRTHDLNQALDDARKTNEEKTLFLGRISHDLKSPLTSISGYAQLLSAEDAESANFARIIHSSATHMSRLIERLVGYARGVVSHKERLSTIHVESFFTAVFQEAEALTSRNGNGFSINVETGDFPFVRCDDVSLRQVVINLIDNAAKYTSSGNVSLEVNCHEMVGKTEQLALDMTFRDTGCGISRERIKRIFEPFSRESRDSEGTGLGLAIVKDLVTTMEGSVSLNSEPGSGTEVHVLIPVGVGDESEVLNEPASMPGALLPAYRVDGLSAWVVEDSQPILDLLCSDLSTMGFAIKGFQKGREAIAAIQNAEPVPDLIVTDYRLQGVSGDEVLMAAKARHDWIPVMLISATWSVLKSRDQQSSDLEYAACLSKPINLVDFRREVARVCALSPTRQPDPLGKEASTGSGDEPDIQQLLYLLEMGAVSDIMDWCDAYAAVCPDNKSLAAQLRSQAERGDFSGIKRSISVLQ</sequence>
<keyword evidence="5" id="KW-0418">Kinase</keyword>
<dbReference type="Gene3D" id="3.30.565.10">
    <property type="entry name" value="Histidine kinase-like ATPase, C-terminal domain"/>
    <property type="match status" value="1"/>
</dbReference>
<feature type="domain" description="Response regulatory" evidence="10">
    <location>
        <begin position="717"/>
        <end position="835"/>
    </location>
</feature>
<evidence type="ECO:0000256" key="8">
    <source>
        <dbReference type="SAM" id="SignalP"/>
    </source>
</evidence>